<keyword evidence="2" id="KW-1185">Reference proteome</keyword>
<evidence type="ECO:0000313" key="1">
    <source>
        <dbReference type="EMBL" id="TFK95818.1"/>
    </source>
</evidence>
<dbReference type="Proteomes" id="UP000305067">
    <property type="component" value="Unassembled WGS sequence"/>
</dbReference>
<organism evidence="1 2">
    <name type="scientific">Pterulicium gracile</name>
    <dbReference type="NCBI Taxonomy" id="1884261"/>
    <lineage>
        <taxon>Eukaryota</taxon>
        <taxon>Fungi</taxon>
        <taxon>Dikarya</taxon>
        <taxon>Basidiomycota</taxon>
        <taxon>Agaricomycotina</taxon>
        <taxon>Agaricomycetes</taxon>
        <taxon>Agaricomycetidae</taxon>
        <taxon>Agaricales</taxon>
        <taxon>Pleurotineae</taxon>
        <taxon>Pterulaceae</taxon>
        <taxon>Pterulicium</taxon>
    </lineage>
</organism>
<evidence type="ECO:0000313" key="2">
    <source>
        <dbReference type="Proteomes" id="UP000305067"/>
    </source>
</evidence>
<reference evidence="1 2" key="1">
    <citation type="journal article" date="2019" name="Nat. Ecol. Evol.">
        <title>Megaphylogeny resolves global patterns of mushroom evolution.</title>
        <authorList>
            <person name="Varga T."/>
            <person name="Krizsan K."/>
            <person name="Foldi C."/>
            <person name="Dima B."/>
            <person name="Sanchez-Garcia M."/>
            <person name="Sanchez-Ramirez S."/>
            <person name="Szollosi G.J."/>
            <person name="Szarkandi J.G."/>
            <person name="Papp V."/>
            <person name="Albert L."/>
            <person name="Andreopoulos W."/>
            <person name="Angelini C."/>
            <person name="Antonin V."/>
            <person name="Barry K.W."/>
            <person name="Bougher N.L."/>
            <person name="Buchanan P."/>
            <person name="Buyck B."/>
            <person name="Bense V."/>
            <person name="Catcheside P."/>
            <person name="Chovatia M."/>
            <person name="Cooper J."/>
            <person name="Damon W."/>
            <person name="Desjardin D."/>
            <person name="Finy P."/>
            <person name="Geml J."/>
            <person name="Haridas S."/>
            <person name="Hughes K."/>
            <person name="Justo A."/>
            <person name="Karasinski D."/>
            <person name="Kautmanova I."/>
            <person name="Kiss B."/>
            <person name="Kocsube S."/>
            <person name="Kotiranta H."/>
            <person name="LaButti K.M."/>
            <person name="Lechner B.E."/>
            <person name="Liimatainen K."/>
            <person name="Lipzen A."/>
            <person name="Lukacs Z."/>
            <person name="Mihaltcheva S."/>
            <person name="Morgado L.N."/>
            <person name="Niskanen T."/>
            <person name="Noordeloos M.E."/>
            <person name="Ohm R.A."/>
            <person name="Ortiz-Santana B."/>
            <person name="Ovrebo C."/>
            <person name="Racz N."/>
            <person name="Riley R."/>
            <person name="Savchenko A."/>
            <person name="Shiryaev A."/>
            <person name="Soop K."/>
            <person name="Spirin V."/>
            <person name="Szebenyi C."/>
            <person name="Tomsovsky M."/>
            <person name="Tulloss R.E."/>
            <person name="Uehling J."/>
            <person name="Grigoriev I.V."/>
            <person name="Vagvolgyi C."/>
            <person name="Papp T."/>
            <person name="Martin F.M."/>
            <person name="Miettinen O."/>
            <person name="Hibbett D.S."/>
            <person name="Nagy L.G."/>
        </authorList>
    </citation>
    <scope>NUCLEOTIDE SEQUENCE [LARGE SCALE GENOMIC DNA]</scope>
    <source>
        <strain evidence="1 2">CBS 309.79</strain>
    </source>
</reference>
<name>A0A5C3Q6I0_9AGAR</name>
<proteinExistence type="predicted"/>
<gene>
    <name evidence="1" type="ORF">BDV98DRAFT_577084</name>
</gene>
<protein>
    <submittedName>
        <fullName evidence="1">Uncharacterized protein</fullName>
    </submittedName>
</protein>
<dbReference type="EMBL" id="ML178873">
    <property type="protein sequence ID" value="TFK95818.1"/>
    <property type="molecule type" value="Genomic_DNA"/>
</dbReference>
<accession>A0A5C3Q6I0</accession>
<sequence>MTSSAILLRSSTTALPRAVPSFAYHLQGGARSRLLVVSPFLCLVHQLPTAISSESRVGMGALWSARLETLGRRRLRRRRSETRLASTSDETLR</sequence>
<dbReference type="AlphaFoldDB" id="A0A5C3Q6I0"/>